<keyword evidence="2" id="KW-0548">Nucleotidyltransferase</keyword>
<gene>
    <name evidence="2" type="ORF">ACFO6X_09520</name>
</gene>
<dbReference type="Pfam" id="PF00990">
    <property type="entry name" value="GGDEF"/>
    <property type="match status" value="1"/>
</dbReference>
<organism evidence="2 3">
    <name type="scientific">Giesbergeria sinuosa</name>
    <dbReference type="NCBI Taxonomy" id="80883"/>
    <lineage>
        <taxon>Bacteria</taxon>
        <taxon>Pseudomonadati</taxon>
        <taxon>Pseudomonadota</taxon>
        <taxon>Betaproteobacteria</taxon>
        <taxon>Burkholderiales</taxon>
        <taxon>Comamonadaceae</taxon>
        <taxon>Giesbergeria</taxon>
    </lineage>
</organism>
<dbReference type="InterPro" id="IPR029787">
    <property type="entry name" value="Nucleotide_cyclase"/>
</dbReference>
<reference evidence="3" key="1">
    <citation type="journal article" date="2019" name="Int. J. Syst. Evol. Microbiol.">
        <title>The Global Catalogue of Microorganisms (GCM) 10K type strain sequencing project: providing services to taxonomists for standard genome sequencing and annotation.</title>
        <authorList>
            <consortium name="The Broad Institute Genomics Platform"/>
            <consortium name="The Broad Institute Genome Sequencing Center for Infectious Disease"/>
            <person name="Wu L."/>
            <person name="Ma J."/>
        </authorList>
    </citation>
    <scope>NUCLEOTIDE SEQUENCE [LARGE SCALE GENOMIC DNA]</scope>
    <source>
        <strain evidence="3">CCUG 49452</strain>
    </source>
</reference>
<accession>A0ABV9QHK8</accession>
<dbReference type="Proteomes" id="UP001596001">
    <property type="component" value="Unassembled WGS sequence"/>
</dbReference>
<dbReference type="RefSeq" id="WP_382432379.1">
    <property type="nucleotide sequence ID" value="NZ_JBHSHJ010000006.1"/>
</dbReference>
<comment type="caution">
    <text evidence="2">The sequence shown here is derived from an EMBL/GenBank/DDBJ whole genome shotgun (WGS) entry which is preliminary data.</text>
</comment>
<keyword evidence="3" id="KW-1185">Reference proteome</keyword>
<evidence type="ECO:0000313" key="3">
    <source>
        <dbReference type="Proteomes" id="UP001596001"/>
    </source>
</evidence>
<evidence type="ECO:0000313" key="2">
    <source>
        <dbReference type="EMBL" id="MFC4789215.1"/>
    </source>
</evidence>
<dbReference type="EC" id="2.7.7.65" evidence="2"/>
<dbReference type="Gene3D" id="3.30.70.270">
    <property type="match status" value="1"/>
</dbReference>
<protein>
    <submittedName>
        <fullName evidence="2">Diguanylate cyclase domain-containing protein</fullName>
        <ecNumber evidence="2">2.7.7.65</ecNumber>
    </submittedName>
</protein>
<dbReference type="InterPro" id="IPR000160">
    <property type="entry name" value="GGDEF_dom"/>
</dbReference>
<name>A0ABV9QHK8_9BURK</name>
<feature type="domain" description="GGDEF" evidence="1">
    <location>
        <begin position="17"/>
        <end position="55"/>
    </location>
</feature>
<keyword evidence="2" id="KW-0808">Transferase</keyword>
<evidence type="ECO:0000259" key="1">
    <source>
        <dbReference type="Pfam" id="PF00990"/>
    </source>
</evidence>
<sequence>MPCLTSNNCSTSLVSSQLLRASIGAAYFPDDGKDLETLMEIADQRMYAVKKEHHQRQKPVVPRQDTCTA</sequence>
<dbReference type="GO" id="GO:0052621">
    <property type="term" value="F:diguanylate cyclase activity"/>
    <property type="evidence" value="ECO:0007669"/>
    <property type="project" value="UniProtKB-EC"/>
</dbReference>
<proteinExistence type="predicted"/>
<dbReference type="InterPro" id="IPR043128">
    <property type="entry name" value="Rev_trsase/Diguanyl_cyclase"/>
</dbReference>
<dbReference type="EMBL" id="JBHSHJ010000006">
    <property type="protein sequence ID" value="MFC4789215.1"/>
    <property type="molecule type" value="Genomic_DNA"/>
</dbReference>
<dbReference type="SUPFAM" id="SSF55073">
    <property type="entry name" value="Nucleotide cyclase"/>
    <property type="match status" value="1"/>
</dbReference>